<gene>
    <name evidence="4" type="ORF">G4Y79_06985</name>
</gene>
<sequence length="479" mass="53513">MNYKRVAQLRTLEQFLEYCQSIGAEMPVDETIATGPDAPLAQHVTYGNKTLSNRFAVLPMEGWDGTPDGHPSDLTRRRWERFGLSGADLIWGGEAVAVRHDGRANARQLIIKPETVGEIAAMRQLLLDTHAAHHGSSENVLIGLQLTHSGRFCRPNTHALEPRIAYRHPLLDKKFNITDEKLVFSDDEIDELIADFGKAAKLAQQAGFDFVDLKHCHGYLGHEFLSAIDREGKYGGSFENRTRFLRHLVETVRREAPGLDIGVRLSAIDFVPFKPDADNTGEPDYIPREGYKYAFGGDGTGLGIDFTEPKRFLDLLAELNIRLTCITVGSPYYNPHIQRPAIFPPSDGYFPPEDPLVGVARQIAVTAELKRHRPDLLIVGSGYSYLQDWLPNVAQAVVRQNMVDFVGLGRMILTYPEIAADTLAGKPLQRKRICRTFSDCTTAPRNGMVSGCYPLDPFYKEKPEYDALMEAKKSLKVTS</sequence>
<accession>A0A7S8EBV1</accession>
<reference evidence="4 5" key="1">
    <citation type="submission" date="2020-02" db="EMBL/GenBank/DDBJ databases">
        <authorList>
            <person name="Zheng R.K."/>
            <person name="Sun C.M."/>
        </authorList>
    </citation>
    <scope>NUCLEOTIDE SEQUENCE [LARGE SCALE GENOMIC DNA]</scope>
    <source>
        <strain evidence="5">rifampicinis</strain>
    </source>
</reference>
<keyword evidence="5" id="KW-1185">Reference proteome</keyword>
<dbReference type="EMBL" id="CP062983">
    <property type="protein sequence ID" value="QPC84112.1"/>
    <property type="molecule type" value="Genomic_DNA"/>
</dbReference>
<dbReference type="SUPFAM" id="SSF51395">
    <property type="entry name" value="FMN-linked oxidoreductases"/>
    <property type="match status" value="1"/>
</dbReference>
<dbReference type="InterPro" id="IPR001155">
    <property type="entry name" value="OxRdtase_FMN_N"/>
</dbReference>
<name>A0A7S8EBV1_9CHLR</name>
<dbReference type="AlphaFoldDB" id="A0A7S8EBV1"/>
<dbReference type="Pfam" id="PF00724">
    <property type="entry name" value="Oxidored_FMN"/>
    <property type="match status" value="1"/>
</dbReference>
<organism evidence="4 5">
    <name type="scientific">Phototrophicus methaneseepsis</name>
    <dbReference type="NCBI Taxonomy" id="2710758"/>
    <lineage>
        <taxon>Bacteria</taxon>
        <taxon>Bacillati</taxon>
        <taxon>Chloroflexota</taxon>
        <taxon>Candidatus Thermofontia</taxon>
        <taxon>Phototrophicales</taxon>
        <taxon>Phototrophicaceae</taxon>
        <taxon>Phototrophicus</taxon>
    </lineage>
</organism>
<dbReference type="InterPro" id="IPR051799">
    <property type="entry name" value="NADH_flavin_oxidoreductase"/>
</dbReference>
<dbReference type="Gene3D" id="3.20.20.70">
    <property type="entry name" value="Aldolase class I"/>
    <property type="match status" value="1"/>
</dbReference>
<dbReference type="KEGG" id="pmet:G4Y79_06985"/>
<keyword evidence="2" id="KW-0560">Oxidoreductase</keyword>
<dbReference type="GO" id="GO:0016491">
    <property type="term" value="F:oxidoreductase activity"/>
    <property type="evidence" value="ECO:0007669"/>
    <property type="project" value="UniProtKB-KW"/>
</dbReference>
<evidence type="ECO:0000256" key="1">
    <source>
        <dbReference type="ARBA" id="ARBA00022630"/>
    </source>
</evidence>
<evidence type="ECO:0000313" key="5">
    <source>
        <dbReference type="Proteomes" id="UP000594468"/>
    </source>
</evidence>
<evidence type="ECO:0000259" key="3">
    <source>
        <dbReference type="Pfam" id="PF00724"/>
    </source>
</evidence>
<dbReference type="PANTHER" id="PTHR43656:SF2">
    <property type="entry name" value="BINDING OXIDOREDUCTASE, PUTATIVE (AFU_ORTHOLOGUE AFUA_2G08260)-RELATED"/>
    <property type="match status" value="1"/>
</dbReference>
<dbReference type="RefSeq" id="WP_195172176.1">
    <property type="nucleotide sequence ID" value="NZ_CP062983.1"/>
</dbReference>
<dbReference type="InterPro" id="IPR013785">
    <property type="entry name" value="Aldolase_TIM"/>
</dbReference>
<dbReference type="PANTHER" id="PTHR43656">
    <property type="entry name" value="BINDING OXIDOREDUCTASE, PUTATIVE (AFU_ORTHOLOGUE AFUA_2G08260)-RELATED"/>
    <property type="match status" value="1"/>
</dbReference>
<feature type="domain" description="NADH:flavin oxidoreductase/NADH oxidase N-terminal" evidence="3">
    <location>
        <begin position="44"/>
        <end position="271"/>
    </location>
</feature>
<proteinExistence type="predicted"/>
<evidence type="ECO:0000313" key="4">
    <source>
        <dbReference type="EMBL" id="QPC84112.1"/>
    </source>
</evidence>
<evidence type="ECO:0000256" key="2">
    <source>
        <dbReference type="ARBA" id="ARBA00023002"/>
    </source>
</evidence>
<dbReference type="GO" id="GO:0010181">
    <property type="term" value="F:FMN binding"/>
    <property type="evidence" value="ECO:0007669"/>
    <property type="project" value="InterPro"/>
</dbReference>
<keyword evidence="1" id="KW-0285">Flavoprotein</keyword>
<dbReference type="Proteomes" id="UP000594468">
    <property type="component" value="Chromosome"/>
</dbReference>
<protein>
    <submittedName>
        <fullName evidence="4">NADH:flavin oxidoreductase</fullName>
    </submittedName>
</protein>